<proteinExistence type="predicted"/>
<dbReference type="InterPro" id="IPR027417">
    <property type="entry name" value="P-loop_NTPase"/>
</dbReference>
<evidence type="ECO:0000313" key="2">
    <source>
        <dbReference type="EMBL" id="MBB6050302.1"/>
    </source>
</evidence>
<dbReference type="SMART" id="SM00382">
    <property type="entry name" value="AAA"/>
    <property type="match status" value="1"/>
</dbReference>
<dbReference type="InterPro" id="IPR011704">
    <property type="entry name" value="ATPase_dyneun-rel_AAA"/>
</dbReference>
<reference evidence="2 3" key="1">
    <citation type="submission" date="2020-08" db="EMBL/GenBank/DDBJ databases">
        <title>Genomic Encyclopedia of Type Strains, Phase IV (KMG-IV): sequencing the most valuable type-strain genomes for metagenomic binning, comparative biology and taxonomic classification.</title>
        <authorList>
            <person name="Goeker M."/>
        </authorList>
    </citation>
    <scope>NUCLEOTIDE SEQUENCE [LARGE SCALE GENOMIC DNA]</scope>
    <source>
        <strain evidence="2 3">DSM 23562</strain>
    </source>
</reference>
<dbReference type="GO" id="GO:0005524">
    <property type="term" value="F:ATP binding"/>
    <property type="evidence" value="ECO:0007669"/>
    <property type="project" value="InterPro"/>
</dbReference>
<sequence>MSLTQILQDLCQSRAAWNEPPAAVTVKDPRVQATLTQLLELKAQLERMLLPESFLPFTVEVSVGRGKAVKVPWLCILGPEQKIQEGFYLAVSVEPHGRGLVAGIMKSATHPPEVLLSTQKRTPLPESALDVDSPTYRFNDAFHNPQEFFAETLDGESFLAHLRESLRLYTELLTEDQPEPIYRRKGRKPTVSARPIAPAVVREPEVAYTATADMTGLVPAFRSACTAVGLHYSEARLTAFFAALRAKPFVILAGLSGSGKTRLAQALARWLGAPYALVAVGPDWTSRDPLLGYPDALDPSRYVTTPALELLRAANQQPDLPHFLILDELNLSPIERYGADLLSAMESGEAIFLGGAPPETLAWPRNLFLIGTVNIDETTHPLSPKVLDRASVLTVDSANLATLLDNPTPVRPELLAGQGSSFGTTLLSPLPSPSGLGKEKASLLRLSETLTPHDLGFGLRTATEILRFCTAYQQLQWDDQVDMALDTALCLKILPRLHGSQRRLAPALDALLTLAQAQDWPQTTAALRTLQARLLRDGFGGYAFE</sequence>
<comment type="caution">
    <text evidence="2">The sequence shown here is derived from an EMBL/GenBank/DDBJ whole genome shotgun (WGS) entry which is preliminary data.</text>
</comment>
<dbReference type="Gene3D" id="3.40.50.300">
    <property type="entry name" value="P-loop containing nucleotide triphosphate hydrolases"/>
    <property type="match status" value="1"/>
</dbReference>
<evidence type="ECO:0000259" key="1">
    <source>
        <dbReference type="SMART" id="SM00382"/>
    </source>
</evidence>
<protein>
    <submittedName>
        <fullName evidence="2">5-methylcytosine-specific restriction protein B</fullName>
        <ecNumber evidence="2">3.1.21.-</ecNumber>
    </submittedName>
</protein>
<keyword evidence="3" id="KW-1185">Reference proteome</keyword>
<dbReference type="Pfam" id="PF07728">
    <property type="entry name" value="AAA_5"/>
    <property type="match status" value="1"/>
</dbReference>
<dbReference type="EC" id="3.1.21.-" evidence="2"/>
<feature type="domain" description="AAA+ ATPase" evidence="1">
    <location>
        <begin position="246"/>
        <end position="414"/>
    </location>
</feature>
<dbReference type="InterPro" id="IPR003593">
    <property type="entry name" value="AAA+_ATPase"/>
</dbReference>
<dbReference type="SUPFAM" id="SSF52540">
    <property type="entry name" value="P-loop containing nucleoside triphosphate hydrolases"/>
    <property type="match status" value="1"/>
</dbReference>
<keyword evidence="2" id="KW-0378">Hydrolase</keyword>
<dbReference type="Proteomes" id="UP000520814">
    <property type="component" value="Unassembled WGS sequence"/>
</dbReference>
<accession>A0A7W9SP76</accession>
<dbReference type="Gene3D" id="3.30.920.90">
    <property type="match status" value="1"/>
</dbReference>
<dbReference type="GO" id="GO:0016887">
    <property type="term" value="F:ATP hydrolysis activity"/>
    <property type="evidence" value="ECO:0007669"/>
    <property type="project" value="InterPro"/>
</dbReference>
<gene>
    <name evidence="2" type="ORF">HNQ39_002093</name>
</gene>
<evidence type="ECO:0000313" key="3">
    <source>
        <dbReference type="Proteomes" id="UP000520814"/>
    </source>
</evidence>
<dbReference type="RefSeq" id="WP_184195001.1">
    <property type="nucleotide sequence ID" value="NZ_JACHGW010000002.1"/>
</dbReference>
<name>A0A7W9SP76_ARMRO</name>
<dbReference type="EMBL" id="JACHGW010000002">
    <property type="protein sequence ID" value="MBB6050302.1"/>
    <property type="molecule type" value="Genomic_DNA"/>
</dbReference>
<organism evidence="2 3">
    <name type="scientific">Armatimonas rosea</name>
    <dbReference type="NCBI Taxonomy" id="685828"/>
    <lineage>
        <taxon>Bacteria</taxon>
        <taxon>Bacillati</taxon>
        <taxon>Armatimonadota</taxon>
        <taxon>Armatimonadia</taxon>
        <taxon>Armatimonadales</taxon>
        <taxon>Armatimonadaceae</taxon>
        <taxon>Armatimonas</taxon>
    </lineage>
</organism>
<dbReference type="AlphaFoldDB" id="A0A7W9SP76"/>